<dbReference type="Gene3D" id="3.40.630.30">
    <property type="match status" value="1"/>
</dbReference>
<keyword evidence="3" id="KW-1185">Reference proteome</keyword>
<dbReference type="KEGG" id="plad:PPGU16_75960"/>
<dbReference type="GO" id="GO:1990189">
    <property type="term" value="F:protein N-terminal-serine acetyltransferase activity"/>
    <property type="evidence" value="ECO:0007669"/>
    <property type="project" value="TreeGrafter"/>
</dbReference>
<keyword evidence="2" id="KW-0614">Plasmid</keyword>
<gene>
    <name evidence="2" type="ORF">PPGU16_75960</name>
</gene>
<dbReference type="Pfam" id="PF13302">
    <property type="entry name" value="Acetyltransf_3"/>
    <property type="match status" value="1"/>
</dbReference>
<geneLocation type="plasmid" evidence="2 3">
    <name>PPGU16_p1</name>
</geneLocation>
<dbReference type="PROSITE" id="PS51186">
    <property type="entry name" value="GNAT"/>
    <property type="match status" value="1"/>
</dbReference>
<accession>A0A7I8C1Y4</accession>
<sequence length="149" mass="17058">MRWFGTDAMTDPAEAEKLIQVFADWRHSGSGIRWAIERPSDGAFLGTCGLFRWNRNWRSCVIGYELAPFARGNGYMTEALNATIDYGFEAMQINRVEAQVHPQNAPSIRTLETLGFLREGYQRQAGYWHGTHHDLLQFALLRADVPRHC</sequence>
<dbReference type="GO" id="GO:0008999">
    <property type="term" value="F:protein-N-terminal-alanine acetyltransferase activity"/>
    <property type="evidence" value="ECO:0007669"/>
    <property type="project" value="TreeGrafter"/>
</dbReference>
<dbReference type="GO" id="GO:0005737">
    <property type="term" value="C:cytoplasm"/>
    <property type="evidence" value="ECO:0007669"/>
    <property type="project" value="TreeGrafter"/>
</dbReference>
<evidence type="ECO:0000313" key="3">
    <source>
        <dbReference type="Proteomes" id="UP000510888"/>
    </source>
</evidence>
<dbReference type="SUPFAM" id="SSF55729">
    <property type="entry name" value="Acyl-CoA N-acyltransferases (Nat)"/>
    <property type="match status" value="1"/>
</dbReference>
<organism evidence="2 3">
    <name type="scientific">Paraburkholderia largidicola</name>
    <dbReference type="NCBI Taxonomy" id="3014751"/>
    <lineage>
        <taxon>Bacteria</taxon>
        <taxon>Pseudomonadati</taxon>
        <taxon>Pseudomonadota</taxon>
        <taxon>Betaproteobacteria</taxon>
        <taxon>Burkholderiales</taxon>
        <taxon>Burkholderiaceae</taxon>
        <taxon>Paraburkholderia</taxon>
    </lineage>
</organism>
<feature type="domain" description="N-acetyltransferase" evidence="1">
    <location>
        <begin position="1"/>
        <end position="141"/>
    </location>
</feature>
<dbReference type="EMBL" id="AP023176">
    <property type="protein sequence ID" value="BCF94529.1"/>
    <property type="molecule type" value="Genomic_DNA"/>
</dbReference>
<proteinExistence type="predicted"/>
<dbReference type="InterPro" id="IPR051908">
    <property type="entry name" value="Ribosomal_N-acetyltransferase"/>
</dbReference>
<protein>
    <recommendedName>
        <fullName evidence="1">N-acetyltransferase domain-containing protein</fullName>
    </recommendedName>
</protein>
<dbReference type="Proteomes" id="UP000510888">
    <property type="component" value="Plasmid PPGU16_p1"/>
</dbReference>
<dbReference type="PANTHER" id="PTHR43441">
    <property type="entry name" value="RIBOSOMAL-PROTEIN-SERINE ACETYLTRANSFERASE"/>
    <property type="match status" value="1"/>
</dbReference>
<dbReference type="InterPro" id="IPR000182">
    <property type="entry name" value="GNAT_dom"/>
</dbReference>
<name>A0A7I8C1Y4_9BURK</name>
<evidence type="ECO:0000259" key="1">
    <source>
        <dbReference type="PROSITE" id="PS51186"/>
    </source>
</evidence>
<dbReference type="InterPro" id="IPR016181">
    <property type="entry name" value="Acyl_CoA_acyltransferase"/>
</dbReference>
<dbReference type="PANTHER" id="PTHR43441:SF11">
    <property type="entry name" value="RIBOSOMAL-PROTEIN-SERINE ACETYLTRANSFERASE"/>
    <property type="match status" value="1"/>
</dbReference>
<evidence type="ECO:0000313" key="2">
    <source>
        <dbReference type="EMBL" id="BCF94529.1"/>
    </source>
</evidence>
<dbReference type="AlphaFoldDB" id="A0A7I8C1Y4"/>
<reference evidence="2 3" key="1">
    <citation type="journal article" date="2020" name="Genes (Basel)">
        <title>Genomic Comparison of Insect Gut Symbionts from Divergent Burkholderia Subclades.</title>
        <authorList>
            <person name="Takeshita K."/>
            <person name="Kikuchi Y."/>
        </authorList>
    </citation>
    <scope>NUCLEOTIDE SEQUENCE [LARGE SCALE GENOMIC DNA]</scope>
    <source>
        <strain evidence="2 3">PGU16</strain>
        <plasmid evidence="2 3">PPGU16_p1</plasmid>
    </source>
</reference>